<proteinExistence type="inferred from homology"/>
<dbReference type="InterPro" id="IPR001349">
    <property type="entry name" value="Cyt_c_oxidase_su6a"/>
</dbReference>
<keyword evidence="8" id="KW-0560">Oxidoreductase</keyword>
<evidence type="ECO:0000256" key="5">
    <source>
        <dbReference type="ARBA" id="ARBA00022792"/>
    </source>
</evidence>
<name>A0AAD5RTN4_9PEZI</name>
<dbReference type="Pfam" id="PF02046">
    <property type="entry name" value="COX6A"/>
    <property type="match status" value="1"/>
</dbReference>
<organism evidence="13 14">
    <name type="scientific">Zalerion maritima</name>
    <dbReference type="NCBI Taxonomy" id="339359"/>
    <lineage>
        <taxon>Eukaryota</taxon>
        <taxon>Fungi</taxon>
        <taxon>Dikarya</taxon>
        <taxon>Ascomycota</taxon>
        <taxon>Pezizomycotina</taxon>
        <taxon>Sordariomycetes</taxon>
        <taxon>Lulworthiomycetidae</taxon>
        <taxon>Lulworthiales</taxon>
        <taxon>Lulworthiaceae</taxon>
        <taxon>Zalerion</taxon>
    </lineage>
</organism>
<comment type="subcellular location">
    <subcellularLocation>
        <location evidence="1">Mitochondrion inner membrane</location>
        <topology evidence="1">Single-pass membrane protein</topology>
    </subcellularLocation>
</comment>
<evidence type="ECO:0000313" key="14">
    <source>
        <dbReference type="Proteomes" id="UP001201980"/>
    </source>
</evidence>
<dbReference type="GO" id="GO:0016491">
    <property type="term" value="F:oxidoreductase activity"/>
    <property type="evidence" value="ECO:0007669"/>
    <property type="project" value="UniProtKB-KW"/>
</dbReference>
<keyword evidence="14" id="KW-1185">Reference proteome</keyword>
<dbReference type="InterPro" id="IPR036418">
    <property type="entry name" value="Cyt_c_oxidase_su6a_sf"/>
</dbReference>
<dbReference type="EMBL" id="JAKWBI020000083">
    <property type="protein sequence ID" value="KAJ2903360.1"/>
    <property type="molecule type" value="Genomic_DNA"/>
</dbReference>
<evidence type="ECO:0000256" key="6">
    <source>
        <dbReference type="ARBA" id="ARBA00022946"/>
    </source>
</evidence>
<comment type="pathway">
    <text evidence="2">Energy metabolism; oxidative phosphorylation.</text>
</comment>
<evidence type="ECO:0000256" key="7">
    <source>
        <dbReference type="ARBA" id="ARBA00022989"/>
    </source>
</evidence>
<evidence type="ECO:0000256" key="4">
    <source>
        <dbReference type="ARBA" id="ARBA00022692"/>
    </source>
</evidence>
<comment type="similarity">
    <text evidence="3 11">Belongs to the cytochrome c oxidase subunit 6A family.</text>
</comment>
<reference evidence="13" key="1">
    <citation type="submission" date="2022-07" db="EMBL/GenBank/DDBJ databases">
        <title>Draft genome sequence of Zalerion maritima ATCC 34329, a (micro)plastics degrading marine fungus.</title>
        <authorList>
            <person name="Paco A."/>
            <person name="Goncalves M.F.M."/>
            <person name="Rocha-Santos T.A.P."/>
            <person name="Alves A."/>
        </authorList>
    </citation>
    <scope>NUCLEOTIDE SEQUENCE</scope>
    <source>
        <strain evidence="13">ATCC 34329</strain>
    </source>
</reference>
<evidence type="ECO:0000313" key="13">
    <source>
        <dbReference type="EMBL" id="KAJ2903360.1"/>
    </source>
</evidence>
<dbReference type="Gene3D" id="4.10.95.10">
    <property type="entry name" value="Cytochrome c oxidase, subunit VIa"/>
    <property type="match status" value="1"/>
</dbReference>
<dbReference type="PIRSF" id="PIRSF000277">
    <property type="entry name" value="COX6A1"/>
    <property type="match status" value="1"/>
</dbReference>
<evidence type="ECO:0000256" key="2">
    <source>
        <dbReference type="ARBA" id="ARBA00004673"/>
    </source>
</evidence>
<evidence type="ECO:0000256" key="12">
    <source>
        <dbReference type="RuleBase" id="RU004397"/>
    </source>
</evidence>
<keyword evidence="7" id="KW-1133">Transmembrane helix</keyword>
<dbReference type="SUPFAM" id="SSF81411">
    <property type="entry name" value="Mitochondrial cytochrome c oxidase subunit VIa"/>
    <property type="match status" value="1"/>
</dbReference>
<evidence type="ECO:0000256" key="1">
    <source>
        <dbReference type="ARBA" id="ARBA00004434"/>
    </source>
</evidence>
<dbReference type="GO" id="GO:0030234">
    <property type="term" value="F:enzyme regulator activity"/>
    <property type="evidence" value="ECO:0007669"/>
    <property type="project" value="TreeGrafter"/>
</dbReference>
<protein>
    <recommendedName>
        <fullName evidence="12">Cytochrome c oxidase subunit</fullName>
    </recommendedName>
    <alternativeName>
        <fullName evidence="12">Cytochrome c oxidase polypeptide VIa</fullName>
    </alternativeName>
</protein>
<accession>A0AAD5RTN4</accession>
<evidence type="ECO:0000256" key="3">
    <source>
        <dbReference type="ARBA" id="ARBA00005553"/>
    </source>
</evidence>
<keyword evidence="9 12" id="KW-0496">Mitochondrion</keyword>
<dbReference type="InterPro" id="IPR018507">
    <property type="entry name" value="Cyt_c_oxidase_su6a_CS"/>
</dbReference>
<sequence length="135" mass="15930">MFASRTIASKGLPRLFRTPAGLRTGVRMFSESATKRTENEFIKERQHIKAHAVATTDLWKKISVYLAIPLLILSGANAYRLWKEHWDHWDHMPPLEERVEYPYQNIRSKNYPWGDGDKTLFWNDKVNYHKKDKAT</sequence>
<keyword evidence="4" id="KW-0812">Transmembrane</keyword>
<evidence type="ECO:0000256" key="10">
    <source>
        <dbReference type="ARBA" id="ARBA00023136"/>
    </source>
</evidence>
<dbReference type="PROSITE" id="PS01329">
    <property type="entry name" value="COX6A"/>
    <property type="match status" value="1"/>
</dbReference>
<dbReference type="GO" id="GO:0006123">
    <property type="term" value="P:mitochondrial electron transport, cytochrome c to oxygen"/>
    <property type="evidence" value="ECO:0007669"/>
    <property type="project" value="TreeGrafter"/>
</dbReference>
<evidence type="ECO:0000256" key="11">
    <source>
        <dbReference type="RuleBase" id="RU004396"/>
    </source>
</evidence>
<comment type="caution">
    <text evidence="13">The sequence shown here is derived from an EMBL/GenBank/DDBJ whole genome shotgun (WGS) entry which is preliminary data.</text>
</comment>
<dbReference type="PANTHER" id="PTHR11504:SF0">
    <property type="entry name" value="CYTOCHROME C OXIDASE SUBUNIT"/>
    <property type="match status" value="1"/>
</dbReference>
<dbReference type="PANTHER" id="PTHR11504">
    <property type="entry name" value="CYTOCHROME C OXIDASE POLYPEPTIDE VIA"/>
    <property type="match status" value="1"/>
</dbReference>
<dbReference type="GO" id="GO:0005743">
    <property type="term" value="C:mitochondrial inner membrane"/>
    <property type="evidence" value="ECO:0007669"/>
    <property type="project" value="UniProtKB-SubCell"/>
</dbReference>
<dbReference type="AlphaFoldDB" id="A0AAD5RTN4"/>
<keyword evidence="6" id="KW-0809">Transit peptide</keyword>
<dbReference type="Proteomes" id="UP001201980">
    <property type="component" value="Unassembled WGS sequence"/>
</dbReference>
<evidence type="ECO:0000256" key="8">
    <source>
        <dbReference type="ARBA" id="ARBA00023002"/>
    </source>
</evidence>
<keyword evidence="5 12" id="KW-0999">Mitochondrion inner membrane</keyword>
<dbReference type="FunFam" id="4.10.95.10:FF:000001">
    <property type="entry name" value="Cytochrome c oxidase subunit 6A, mitochondrial"/>
    <property type="match status" value="1"/>
</dbReference>
<gene>
    <name evidence="13" type="ORF">MKZ38_010025</name>
</gene>
<evidence type="ECO:0000256" key="9">
    <source>
        <dbReference type="ARBA" id="ARBA00023128"/>
    </source>
</evidence>
<keyword evidence="10 12" id="KW-0472">Membrane</keyword>